<evidence type="ECO:0000259" key="23">
    <source>
        <dbReference type="Pfam" id="PF02434"/>
    </source>
</evidence>
<dbReference type="GO" id="GO:0016020">
    <property type="term" value="C:membrane"/>
    <property type="evidence" value="ECO:0007669"/>
    <property type="project" value="UniProtKB-SubCell"/>
</dbReference>
<evidence type="ECO:0000256" key="8">
    <source>
        <dbReference type="ARBA" id="ARBA00022679"/>
    </source>
</evidence>
<dbReference type="OrthoDB" id="414175at2759"/>
<comment type="cofactor">
    <cofactor evidence="1">
        <name>Mn(2+)</name>
        <dbReference type="ChEBI" id="CHEBI:29035"/>
    </cofactor>
</comment>
<sequence>MYRNVLCLLLGLIVGIRLTDFWVYIKLPSCEKASRSTARYPSALGEDDSEKTETTQLSVKLFNETRILCFVLTMPKNHKKKAAKVKATWGRRCNKLLFMSTVADEALGIVRLDVEEGRENLYLKVKASLEYIYERYLDDYDWFLKADDDTYVIMENLRMFLYPYDAEAAVYFGCKFHPYVTQGYMSGGAGYVLSRDALRRYNLFARNNTKFCRANGKSEDKEIGRCLQNVGVVAGDSRDEQGRERFLPFSPRHLMPQMVHSWLDKFLFYMPNRTDCCADTAISFHYTKDQDYFMYEYALYHLKVFGIHSDVTDLRLPKRLTKTEMEEKLHLWGLAKTDNPESP</sequence>
<evidence type="ECO:0000256" key="1">
    <source>
        <dbReference type="ARBA" id="ARBA00001936"/>
    </source>
</evidence>
<dbReference type="PANTHER" id="PTHR23033">
    <property type="entry name" value="BETA1,3-GALACTOSYLTRANSFERASE"/>
    <property type="match status" value="1"/>
</dbReference>
<dbReference type="Pfam" id="PF02434">
    <property type="entry name" value="Fringe"/>
    <property type="match status" value="1"/>
</dbReference>
<name>A0A6J2T5M1_DROLE</name>
<keyword evidence="17" id="KW-0464">Manganese</keyword>
<evidence type="ECO:0000256" key="7">
    <source>
        <dbReference type="ARBA" id="ARBA00022676"/>
    </source>
</evidence>
<dbReference type="InterPro" id="IPR003378">
    <property type="entry name" value="Fringe-like_glycosylTrfase"/>
</dbReference>
<evidence type="ECO:0000256" key="21">
    <source>
        <dbReference type="ARBA" id="ARBA00043065"/>
    </source>
</evidence>
<reference evidence="25" key="1">
    <citation type="submission" date="2025-08" db="UniProtKB">
        <authorList>
            <consortium name="RefSeq"/>
        </authorList>
    </citation>
    <scope>IDENTIFICATION</scope>
    <source>
        <strain evidence="25">11010-0011.00</strain>
        <tissue evidence="25">Whole body</tissue>
    </source>
</reference>
<dbReference type="AlphaFoldDB" id="A0A6J2T5M1"/>
<comment type="pathway">
    <text evidence="3">Protein modification; protein glycosylation.</text>
</comment>
<evidence type="ECO:0000256" key="18">
    <source>
        <dbReference type="ARBA" id="ARBA00040898"/>
    </source>
</evidence>
<dbReference type="Proteomes" id="UP000504634">
    <property type="component" value="Unplaced"/>
</dbReference>
<dbReference type="UniPathway" id="UPA00378"/>
<keyword evidence="11" id="KW-0547">Nucleotide-binding</keyword>
<dbReference type="FunFam" id="3.90.550.50:FF:000017">
    <property type="entry name" value="Glycoprotein-N-acetylgalactosamine 3-beta-galactosyltransferase 1"/>
    <property type="match status" value="1"/>
</dbReference>
<protein>
    <recommendedName>
        <fullName evidence="18">Glycoprotein-N-acetylgalactosamine 3-beta-galactosyltransferase 1</fullName>
        <ecNumber evidence="6">2.4.1.122</ecNumber>
    </recommendedName>
    <alternativeName>
        <fullName evidence="20">Core 1 O-glycan T-synthase</fullName>
    </alternativeName>
    <alternativeName>
        <fullName evidence="21">Core 1 UDP-galactose:N-acetylgalactosamine-alpha-R beta 1,3-galactosyltransferase 1</fullName>
    </alternativeName>
    <alternativeName>
        <fullName evidence="19">Core 1 beta1,3-galactosyltransferase 1</fullName>
    </alternativeName>
</protein>
<evidence type="ECO:0000313" key="24">
    <source>
        <dbReference type="Proteomes" id="UP000504634"/>
    </source>
</evidence>
<evidence type="ECO:0000256" key="17">
    <source>
        <dbReference type="ARBA" id="ARBA00023211"/>
    </source>
</evidence>
<dbReference type="GO" id="GO:0016263">
    <property type="term" value="F:glycoprotein-N-acetylgalactosamine 3-beta-galactosyltransferase activity"/>
    <property type="evidence" value="ECO:0007669"/>
    <property type="project" value="UniProtKB-EC"/>
</dbReference>
<evidence type="ECO:0000256" key="2">
    <source>
        <dbReference type="ARBA" id="ARBA00004606"/>
    </source>
</evidence>
<evidence type="ECO:0000256" key="20">
    <source>
        <dbReference type="ARBA" id="ARBA00042009"/>
    </source>
</evidence>
<keyword evidence="7" id="KW-0328">Glycosyltransferase</keyword>
<dbReference type="GeneID" id="115622421"/>
<evidence type="ECO:0000256" key="4">
    <source>
        <dbReference type="ARBA" id="ARBA00006462"/>
    </source>
</evidence>
<evidence type="ECO:0000256" key="3">
    <source>
        <dbReference type="ARBA" id="ARBA00004922"/>
    </source>
</evidence>
<evidence type="ECO:0000313" key="25">
    <source>
        <dbReference type="RefSeq" id="XP_030372216.1"/>
    </source>
</evidence>
<evidence type="ECO:0000256" key="22">
    <source>
        <dbReference type="ARBA" id="ARBA00059245"/>
    </source>
</evidence>
<keyword evidence="8" id="KW-0808">Transferase</keyword>
<keyword evidence="15" id="KW-1015">Disulfide bond</keyword>
<comment type="subunit">
    <text evidence="5">Homodimer; disulfide-linked.</text>
</comment>
<keyword evidence="9" id="KW-0812">Transmembrane</keyword>
<dbReference type="EC" id="2.4.1.122" evidence="6"/>
<gene>
    <name evidence="25" type="primary">LOC115622421</name>
</gene>
<comment type="subcellular location">
    <subcellularLocation>
        <location evidence="2">Membrane</location>
        <topology evidence="2">Single-pass type II membrane protein</topology>
    </subcellularLocation>
</comment>
<evidence type="ECO:0000256" key="6">
    <source>
        <dbReference type="ARBA" id="ARBA00012557"/>
    </source>
</evidence>
<keyword evidence="10" id="KW-0479">Metal-binding</keyword>
<keyword evidence="12" id="KW-0735">Signal-anchor</keyword>
<dbReference type="Gene3D" id="3.90.550.50">
    <property type="match status" value="1"/>
</dbReference>
<evidence type="ECO:0000256" key="9">
    <source>
        <dbReference type="ARBA" id="ARBA00022692"/>
    </source>
</evidence>
<evidence type="ECO:0000256" key="15">
    <source>
        <dbReference type="ARBA" id="ARBA00023157"/>
    </source>
</evidence>
<keyword evidence="16" id="KW-0325">Glycoprotein</keyword>
<comment type="similarity">
    <text evidence="4">Belongs to the glycosyltransferase 31 family. Beta3-Gal-T subfamily.</text>
</comment>
<evidence type="ECO:0000256" key="5">
    <source>
        <dbReference type="ARBA" id="ARBA00011748"/>
    </source>
</evidence>
<dbReference type="PANTHER" id="PTHR23033:SF14">
    <property type="entry name" value="GLYCOPROTEIN-N-ACETYLGALACTOSAMINE 3-BETA-GALACTOSYLTRANSFERASE 1-RELATED"/>
    <property type="match status" value="1"/>
</dbReference>
<dbReference type="GO" id="GO:0030145">
    <property type="term" value="F:manganese ion binding"/>
    <property type="evidence" value="ECO:0007669"/>
    <property type="project" value="UniProtKB-ARBA"/>
</dbReference>
<dbReference type="InterPro" id="IPR026050">
    <property type="entry name" value="C1GALT1/C1GALT1_chp1"/>
</dbReference>
<feature type="domain" description="Fringe-like glycosyltransferase" evidence="23">
    <location>
        <begin position="66"/>
        <end position="232"/>
    </location>
</feature>
<evidence type="ECO:0000256" key="19">
    <source>
        <dbReference type="ARBA" id="ARBA00041226"/>
    </source>
</evidence>
<dbReference type="GO" id="GO:0000166">
    <property type="term" value="F:nucleotide binding"/>
    <property type="evidence" value="ECO:0007669"/>
    <property type="project" value="UniProtKB-KW"/>
</dbReference>
<comment type="function">
    <text evidence="22">Glycosyltransferase that generates the core 1 O-glycan Gal-beta1-3GalNAc-alpha1-Ser/Thr (T antigen), which is a precursor for many extended O-glycans in glycoproteins.</text>
</comment>
<organism evidence="24 25">
    <name type="scientific">Drosophila lebanonensis</name>
    <name type="common">Fruit fly</name>
    <name type="synonym">Scaptodrosophila lebanonensis</name>
    <dbReference type="NCBI Taxonomy" id="7225"/>
    <lineage>
        <taxon>Eukaryota</taxon>
        <taxon>Metazoa</taxon>
        <taxon>Ecdysozoa</taxon>
        <taxon>Arthropoda</taxon>
        <taxon>Hexapoda</taxon>
        <taxon>Insecta</taxon>
        <taxon>Pterygota</taxon>
        <taxon>Neoptera</taxon>
        <taxon>Endopterygota</taxon>
        <taxon>Diptera</taxon>
        <taxon>Brachycera</taxon>
        <taxon>Muscomorpha</taxon>
        <taxon>Ephydroidea</taxon>
        <taxon>Drosophilidae</taxon>
        <taxon>Scaptodrosophila</taxon>
    </lineage>
</organism>
<evidence type="ECO:0000256" key="16">
    <source>
        <dbReference type="ARBA" id="ARBA00023180"/>
    </source>
</evidence>
<proteinExistence type="inferred from homology"/>
<keyword evidence="13" id="KW-1133">Transmembrane helix</keyword>
<evidence type="ECO:0000256" key="14">
    <source>
        <dbReference type="ARBA" id="ARBA00023136"/>
    </source>
</evidence>
<evidence type="ECO:0000256" key="11">
    <source>
        <dbReference type="ARBA" id="ARBA00022741"/>
    </source>
</evidence>
<evidence type="ECO:0000256" key="12">
    <source>
        <dbReference type="ARBA" id="ARBA00022968"/>
    </source>
</evidence>
<dbReference type="RefSeq" id="XP_030372216.1">
    <property type="nucleotide sequence ID" value="XM_030516356.1"/>
</dbReference>
<evidence type="ECO:0000256" key="10">
    <source>
        <dbReference type="ARBA" id="ARBA00022723"/>
    </source>
</evidence>
<evidence type="ECO:0000256" key="13">
    <source>
        <dbReference type="ARBA" id="ARBA00022989"/>
    </source>
</evidence>
<keyword evidence="24" id="KW-1185">Reference proteome</keyword>
<keyword evidence="14" id="KW-0472">Membrane</keyword>
<accession>A0A6J2T5M1</accession>